<protein>
    <submittedName>
        <fullName evidence="1">Uncharacterized protein</fullName>
    </submittedName>
</protein>
<reference evidence="1" key="1">
    <citation type="submission" date="2014-09" db="EMBL/GenBank/DDBJ databases">
        <authorList>
            <person name="Magalhaes I.L.F."/>
            <person name="Oliveira U."/>
            <person name="Santos F.R."/>
            <person name="Vidigal T.H.D.A."/>
            <person name="Brescovit A.D."/>
            <person name="Santos A.J."/>
        </authorList>
    </citation>
    <scope>NUCLEOTIDE SEQUENCE</scope>
    <source>
        <tissue evidence="1">Shoot tissue taken approximately 20 cm above the soil surface</tissue>
    </source>
</reference>
<reference evidence="1" key="2">
    <citation type="journal article" date="2015" name="Data Brief">
        <title>Shoot transcriptome of the giant reed, Arundo donax.</title>
        <authorList>
            <person name="Barrero R.A."/>
            <person name="Guerrero F.D."/>
            <person name="Moolhuijzen P."/>
            <person name="Goolsby J.A."/>
            <person name="Tidwell J."/>
            <person name="Bellgard S.E."/>
            <person name="Bellgard M.I."/>
        </authorList>
    </citation>
    <scope>NUCLEOTIDE SEQUENCE</scope>
    <source>
        <tissue evidence="1">Shoot tissue taken approximately 20 cm above the soil surface</tissue>
    </source>
</reference>
<organism evidence="1">
    <name type="scientific">Arundo donax</name>
    <name type="common">Giant reed</name>
    <name type="synonym">Donax arundinaceus</name>
    <dbReference type="NCBI Taxonomy" id="35708"/>
    <lineage>
        <taxon>Eukaryota</taxon>
        <taxon>Viridiplantae</taxon>
        <taxon>Streptophyta</taxon>
        <taxon>Embryophyta</taxon>
        <taxon>Tracheophyta</taxon>
        <taxon>Spermatophyta</taxon>
        <taxon>Magnoliopsida</taxon>
        <taxon>Liliopsida</taxon>
        <taxon>Poales</taxon>
        <taxon>Poaceae</taxon>
        <taxon>PACMAD clade</taxon>
        <taxon>Arundinoideae</taxon>
        <taxon>Arundineae</taxon>
        <taxon>Arundo</taxon>
    </lineage>
</organism>
<name>A0A0A9DKN2_ARUDO</name>
<evidence type="ECO:0000313" key="1">
    <source>
        <dbReference type="EMBL" id="JAD89109.1"/>
    </source>
</evidence>
<accession>A0A0A9DKN2</accession>
<sequence length="43" mass="4840">MQAKECIKKYKKARELTMIFSLLDEAVYLSGTANGLSMDLQIS</sequence>
<proteinExistence type="predicted"/>
<dbReference type="AlphaFoldDB" id="A0A0A9DKN2"/>
<dbReference type="EMBL" id="GBRH01208786">
    <property type="protein sequence ID" value="JAD89109.1"/>
    <property type="molecule type" value="Transcribed_RNA"/>
</dbReference>